<proteinExistence type="predicted"/>
<dbReference type="EMBL" id="SZZH01000001">
    <property type="protein sequence ID" value="TKV61822.1"/>
    <property type="molecule type" value="Genomic_DNA"/>
</dbReference>
<dbReference type="RefSeq" id="WP_137449127.1">
    <property type="nucleotide sequence ID" value="NZ_SZZH01000001.1"/>
</dbReference>
<evidence type="ECO:0000313" key="4">
    <source>
        <dbReference type="EMBL" id="TKV61822.1"/>
    </source>
</evidence>
<accession>A0A4U6QP35</accession>
<dbReference type="CDD" id="cd05829">
    <property type="entry name" value="Sortase_F"/>
    <property type="match status" value="1"/>
</dbReference>
<evidence type="ECO:0000313" key="5">
    <source>
        <dbReference type="Proteomes" id="UP000306985"/>
    </source>
</evidence>
<feature type="transmembrane region" description="Helical" evidence="3">
    <location>
        <begin position="12"/>
        <end position="33"/>
    </location>
</feature>
<reference evidence="4 5" key="1">
    <citation type="submission" date="2019-05" db="EMBL/GenBank/DDBJ databases">
        <title>Nakamurella sp. N5BH11, whole genome shotgun sequence.</title>
        <authorList>
            <person name="Tuo L."/>
        </authorList>
    </citation>
    <scope>NUCLEOTIDE SEQUENCE [LARGE SCALE GENOMIC DNA]</scope>
    <source>
        <strain evidence="4 5">N5BH11</strain>
    </source>
</reference>
<dbReference type="InterPro" id="IPR005754">
    <property type="entry name" value="Sortase"/>
</dbReference>
<organism evidence="4 5">
    <name type="scientific">Nakamurella flava</name>
    <dbReference type="NCBI Taxonomy" id="2576308"/>
    <lineage>
        <taxon>Bacteria</taxon>
        <taxon>Bacillati</taxon>
        <taxon>Actinomycetota</taxon>
        <taxon>Actinomycetes</taxon>
        <taxon>Nakamurellales</taxon>
        <taxon>Nakamurellaceae</taxon>
        <taxon>Nakamurella</taxon>
    </lineage>
</organism>
<dbReference type="PROSITE" id="PS51318">
    <property type="entry name" value="TAT"/>
    <property type="match status" value="1"/>
</dbReference>
<dbReference type="OrthoDB" id="525039at2"/>
<evidence type="ECO:0000256" key="1">
    <source>
        <dbReference type="ARBA" id="ARBA00022801"/>
    </source>
</evidence>
<dbReference type="GO" id="GO:0016787">
    <property type="term" value="F:hydrolase activity"/>
    <property type="evidence" value="ECO:0007669"/>
    <property type="project" value="UniProtKB-KW"/>
</dbReference>
<keyword evidence="5" id="KW-1185">Reference proteome</keyword>
<name>A0A4U6QP35_9ACTN</name>
<evidence type="ECO:0000256" key="2">
    <source>
        <dbReference type="SAM" id="MobiDB-lite"/>
    </source>
</evidence>
<dbReference type="SUPFAM" id="SSF63817">
    <property type="entry name" value="Sortase"/>
    <property type="match status" value="1"/>
</dbReference>
<gene>
    <name evidence="4" type="ORF">FDO65_09855</name>
</gene>
<dbReference type="Pfam" id="PF04203">
    <property type="entry name" value="Sortase"/>
    <property type="match status" value="1"/>
</dbReference>
<keyword evidence="3" id="KW-0812">Transmembrane</keyword>
<dbReference type="InterPro" id="IPR023365">
    <property type="entry name" value="Sortase_dom-sf"/>
</dbReference>
<keyword evidence="1" id="KW-0378">Hydrolase</keyword>
<feature type="region of interest" description="Disordered" evidence="2">
    <location>
        <begin position="63"/>
        <end position="113"/>
    </location>
</feature>
<protein>
    <submittedName>
        <fullName evidence="4">Class F sortase</fullName>
    </submittedName>
</protein>
<dbReference type="Gene3D" id="2.40.260.10">
    <property type="entry name" value="Sortase"/>
    <property type="match status" value="1"/>
</dbReference>
<evidence type="ECO:0000256" key="3">
    <source>
        <dbReference type="SAM" id="Phobius"/>
    </source>
</evidence>
<dbReference type="InterPro" id="IPR006311">
    <property type="entry name" value="TAT_signal"/>
</dbReference>
<dbReference type="AlphaFoldDB" id="A0A4U6QP35"/>
<keyword evidence="3" id="KW-0472">Membrane</keyword>
<sequence length="262" mass="26576">MSTDERRSRRPALLGVAAGLALILLAPLVWWGLQPSAAGQQVSTVNVAAAEQLAGSQAVTPFSAPPSTVLDPSMPPAPAADSPPSAELSAGTGSAAEPAPPSETATAASVSPPLADPVSLSLPTLGVDATVVPVGVTTNGEMEVPRDVGTVGWYRFGPAPGASAGSAVITGHVDDVNQGTGAFARLGDLQPGDPLSVVDVDGRTLSYTVLAREQWPKSQVPLERLFDRGGEPRLVLITCGGAFDDNVLGYDDNIAITAVRVG</sequence>
<comment type="caution">
    <text evidence="4">The sequence shown here is derived from an EMBL/GenBank/DDBJ whole genome shotgun (WGS) entry which is preliminary data.</text>
</comment>
<dbReference type="Proteomes" id="UP000306985">
    <property type="component" value="Unassembled WGS sequence"/>
</dbReference>
<keyword evidence="3" id="KW-1133">Transmembrane helix</keyword>
<feature type="compositionally biased region" description="Low complexity" evidence="2">
    <location>
        <begin position="79"/>
        <end position="113"/>
    </location>
</feature>
<dbReference type="InterPro" id="IPR042001">
    <property type="entry name" value="Sortase_F"/>
</dbReference>